<dbReference type="OrthoDB" id="9801656at2"/>
<evidence type="ECO:0000313" key="3">
    <source>
        <dbReference type="Proteomes" id="UP000196573"/>
    </source>
</evidence>
<name>A0A1X7AGU8_9GAMM</name>
<keyword evidence="2" id="KW-0808">Transferase</keyword>
<dbReference type="InterPro" id="IPR016181">
    <property type="entry name" value="Acyl_CoA_acyltransferase"/>
</dbReference>
<dbReference type="GO" id="GO:0016747">
    <property type="term" value="F:acyltransferase activity, transferring groups other than amino-acyl groups"/>
    <property type="evidence" value="ECO:0007669"/>
    <property type="project" value="InterPro"/>
</dbReference>
<organism evidence="2 3">
    <name type="scientific">Parendozoicomonas haliclonae</name>
    <dbReference type="NCBI Taxonomy" id="1960125"/>
    <lineage>
        <taxon>Bacteria</taxon>
        <taxon>Pseudomonadati</taxon>
        <taxon>Pseudomonadota</taxon>
        <taxon>Gammaproteobacteria</taxon>
        <taxon>Oceanospirillales</taxon>
        <taxon>Endozoicomonadaceae</taxon>
        <taxon>Parendozoicomonas</taxon>
    </lineage>
</organism>
<dbReference type="PANTHER" id="PTHR43792">
    <property type="entry name" value="GNAT FAMILY, PUTATIVE (AFU_ORTHOLOGUE AFUA_3G00765)-RELATED-RELATED"/>
    <property type="match status" value="1"/>
</dbReference>
<sequence length="173" mass="19674">MIKTQRTTIRAIDIRDEPDLFDIYKRPEVFENFGIGVYSRGQHLASIEKAVNRWQELGKGDLVAVYKSKVIARLILFPFEHEDFEIGYVLNPEYWGMGLGTEIAEALTNHAFKLGACKVKASARETNKISTRIIIKLGYTEVERKLGEDGISRVYFQKLKGASGECQLTKNSR</sequence>
<accession>A0A1X7AGU8</accession>
<dbReference type="InterPro" id="IPR000182">
    <property type="entry name" value="GNAT_dom"/>
</dbReference>
<proteinExistence type="predicted"/>
<evidence type="ECO:0000259" key="1">
    <source>
        <dbReference type="PROSITE" id="PS51186"/>
    </source>
</evidence>
<dbReference type="EMBL" id="FWPT01000002">
    <property type="protein sequence ID" value="SMA40741.1"/>
    <property type="molecule type" value="Genomic_DNA"/>
</dbReference>
<dbReference type="AlphaFoldDB" id="A0A1X7AGU8"/>
<dbReference type="InterPro" id="IPR051531">
    <property type="entry name" value="N-acetyltransferase"/>
</dbReference>
<evidence type="ECO:0000313" key="2">
    <source>
        <dbReference type="EMBL" id="SMA40741.1"/>
    </source>
</evidence>
<dbReference type="SUPFAM" id="SSF55729">
    <property type="entry name" value="Acyl-CoA N-acyltransferases (Nat)"/>
    <property type="match status" value="1"/>
</dbReference>
<dbReference type="RefSeq" id="WP_087107923.1">
    <property type="nucleotide sequence ID" value="NZ_CBCSCN010000001.1"/>
</dbReference>
<dbReference type="CDD" id="cd04301">
    <property type="entry name" value="NAT_SF"/>
    <property type="match status" value="1"/>
</dbReference>
<protein>
    <submittedName>
        <fullName evidence="2">Acetyltransferase (GNAT) family protein</fullName>
    </submittedName>
</protein>
<keyword evidence="3" id="KW-1185">Reference proteome</keyword>
<dbReference type="PANTHER" id="PTHR43792:SF1">
    <property type="entry name" value="N-ACETYLTRANSFERASE DOMAIN-CONTAINING PROTEIN"/>
    <property type="match status" value="1"/>
</dbReference>
<dbReference type="Proteomes" id="UP000196573">
    <property type="component" value="Unassembled WGS sequence"/>
</dbReference>
<dbReference type="PROSITE" id="PS51186">
    <property type="entry name" value="GNAT"/>
    <property type="match status" value="1"/>
</dbReference>
<dbReference type="Pfam" id="PF13302">
    <property type="entry name" value="Acetyltransf_3"/>
    <property type="match status" value="1"/>
</dbReference>
<feature type="domain" description="N-acetyltransferase" evidence="1">
    <location>
        <begin position="7"/>
        <end position="161"/>
    </location>
</feature>
<gene>
    <name evidence="2" type="ORF">EHSB41UT_01236</name>
</gene>
<reference evidence="2 3" key="1">
    <citation type="submission" date="2017-03" db="EMBL/GenBank/DDBJ databases">
        <authorList>
            <person name="Afonso C.L."/>
            <person name="Miller P.J."/>
            <person name="Scott M.A."/>
            <person name="Spackman E."/>
            <person name="Goraichik I."/>
            <person name="Dimitrov K.M."/>
            <person name="Suarez D.L."/>
            <person name="Swayne D.E."/>
        </authorList>
    </citation>
    <scope>NUCLEOTIDE SEQUENCE [LARGE SCALE GENOMIC DNA]</scope>
    <source>
        <strain evidence="2">SB41UT1</strain>
    </source>
</reference>
<dbReference type="Gene3D" id="3.40.630.30">
    <property type="match status" value="1"/>
</dbReference>